<evidence type="ECO:0000256" key="7">
    <source>
        <dbReference type="PROSITE-ProRule" id="PRU00409"/>
    </source>
</evidence>
<dbReference type="SUPFAM" id="SSF56059">
    <property type="entry name" value="Glutathione synthetase ATP-binding domain-like"/>
    <property type="match status" value="1"/>
</dbReference>
<dbReference type="Proteomes" id="UP000035100">
    <property type="component" value="Unassembled WGS sequence"/>
</dbReference>
<dbReference type="Pfam" id="PF02786">
    <property type="entry name" value="CPSase_L_D2"/>
    <property type="match status" value="1"/>
</dbReference>
<feature type="domain" description="ATP-grasp" evidence="9">
    <location>
        <begin position="120"/>
        <end position="322"/>
    </location>
</feature>
<dbReference type="Pfam" id="PF00289">
    <property type="entry name" value="Biotin_carb_N"/>
    <property type="match status" value="1"/>
</dbReference>
<evidence type="ECO:0000256" key="4">
    <source>
        <dbReference type="ARBA" id="ARBA00022840"/>
    </source>
</evidence>
<evidence type="ECO:0000256" key="5">
    <source>
        <dbReference type="ARBA" id="ARBA00022946"/>
    </source>
</evidence>
<keyword evidence="6" id="KW-0092">Biotin</keyword>
<dbReference type="InterPro" id="IPR001882">
    <property type="entry name" value="Biotin_BS"/>
</dbReference>
<dbReference type="FunFam" id="2.40.50.100:FF:000003">
    <property type="entry name" value="Acetyl-CoA carboxylase biotin carboxyl carrier protein"/>
    <property type="match status" value="1"/>
</dbReference>
<dbReference type="SUPFAM" id="SSF51246">
    <property type="entry name" value="Rudiment single hybrid motif"/>
    <property type="match status" value="1"/>
</dbReference>
<dbReference type="Gene3D" id="3.30.700.40">
    <property type="match status" value="1"/>
</dbReference>
<evidence type="ECO:0000256" key="6">
    <source>
        <dbReference type="ARBA" id="ARBA00023267"/>
    </source>
</evidence>
<dbReference type="InterPro" id="IPR050856">
    <property type="entry name" value="Biotin_carboxylase_complex"/>
</dbReference>
<dbReference type="FunFam" id="3.30.470.20:FF:000028">
    <property type="entry name" value="Methylcrotonoyl-CoA carboxylase subunit alpha, mitochondrial"/>
    <property type="match status" value="1"/>
</dbReference>
<evidence type="ECO:0000313" key="11">
    <source>
        <dbReference type="EMBL" id="KIQ71246.1"/>
    </source>
</evidence>
<comment type="caution">
    <text evidence="11">The sequence shown here is derived from an EMBL/GenBank/DDBJ whole genome shotgun (WGS) entry which is preliminary data.</text>
</comment>
<dbReference type="EC" id="6.4.1.4" evidence="11"/>
<dbReference type="InterPro" id="IPR048429">
    <property type="entry name" value="MCC_alpha_BT"/>
</dbReference>
<sequence length="662" mass="69190">MIRTLLIANRGEIACRVIATARRLGIATVAVHSDADAHARHVAMADRAVRIGPPPAAESYLDADAILAAARATGADAIHPGYGFLSENPDFVARVEAAGLIFVGPPASAIRAMGLKDAAKALMEEAGVPVVPGYHGADQDPGLLSQEAERIGYPVLIKARAGGGGKGMRLVERPQDFAAALEGAQREGRASFGDPAVLVEKFVTSPRHVEIQVFADGHGNVVHLFERDCSLQRRHQKVIEEAPASRMPEEVRAAMGAAATQAAKAIGYVGAGTVEFIADGSRGLRPDGFWFMEMNTRLQVEHPVTEAITGLDLVEWQLRVASGEPLPLGQDDLRIDGHAFEARIYAEDVPKGFLPATGTLERLAFPEATEFARGPVRVDSGVREGDAISPWYDPMIAKLIVHGPTRAAALGRLSRALAQTRIGGTVTNLAFLGALARHEGFAAGEVDTGLIGRDLEALTEAPAPGPAARALAALAALDLLDAPDAADPWSALAGFRLWTPATQTARLTLAGETADIAVEVTAPGRATVEGADTGYAPHPDGGWTVVQEGETHRLHAARAGGRVTVWDGAGAHVFDVVDPLRAAADEAGGDTLVAPMPGLVKKLSAAAGDTVTAGQPLIVLEAMKMEHTLTAPRDGRVAEVHAAEGRQVADGAVLLSLEPEDG</sequence>
<keyword evidence="12" id="KW-1185">Reference proteome</keyword>
<dbReference type="InterPro" id="IPR011054">
    <property type="entry name" value="Rudment_hybrid_motif"/>
</dbReference>
<dbReference type="PROSITE" id="PS50975">
    <property type="entry name" value="ATP_GRASP"/>
    <property type="match status" value="1"/>
</dbReference>
<dbReference type="OrthoDB" id="9763189at2"/>
<reference evidence="11 12" key="1">
    <citation type="submission" date="2013-01" db="EMBL/GenBank/DDBJ databases">
        <authorList>
            <person name="Fiebig A."/>
            <person name="Goeker M."/>
            <person name="Klenk H.-P.P."/>
        </authorList>
    </citation>
    <scope>NUCLEOTIDE SEQUENCE [LARGE SCALE GENOMIC DNA]</scope>
    <source>
        <strain evidence="11 12">DSM 24838</strain>
    </source>
</reference>
<name>A0A0D0PIR3_9RHOB</name>
<dbReference type="SUPFAM" id="SSF52440">
    <property type="entry name" value="PreATP-grasp domain"/>
    <property type="match status" value="1"/>
</dbReference>
<dbReference type="InterPro" id="IPR005479">
    <property type="entry name" value="CPAse_ATP-bd"/>
</dbReference>
<dbReference type="InterPro" id="IPR006594">
    <property type="entry name" value="LisH"/>
</dbReference>
<dbReference type="AlphaFoldDB" id="A0A0D0PIR3"/>
<dbReference type="PROSITE" id="PS00188">
    <property type="entry name" value="BIOTIN"/>
    <property type="match status" value="1"/>
</dbReference>
<dbReference type="PATRIC" id="fig|1123501.6.peg.79"/>
<dbReference type="FunFam" id="3.30.1490.20:FF:000003">
    <property type="entry name" value="acetyl-CoA carboxylase isoform X1"/>
    <property type="match status" value="1"/>
</dbReference>
<dbReference type="InterPro" id="IPR011053">
    <property type="entry name" value="Single_hybrid_motif"/>
</dbReference>
<dbReference type="InterPro" id="IPR011764">
    <property type="entry name" value="Biotin_carboxylation_dom"/>
</dbReference>
<dbReference type="InterPro" id="IPR011761">
    <property type="entry name" value="ATP-grasp"/>
</dbReference>
<comment type="cofactor">
    <cofactor evidence="1">
        <name>biotin</name>
        <dbReference type="ChEBI" id="CHEBI:57586"/>
    </cofactor>
</comment>
<dbReference type="PROSITE" id="PS50968">
    <property type="entry name" value="BIOTINYL_LIPOYL"/>
    <property type="match status" value="1"/>
</dbReference>
<dbReference type="InterPro" id="IPR000089">
    <property type="entry name" value="Biotin_lipoyl"/>
</dbReference>
<dbReference type="InterPro" id="IPR005481">
    <property type="entry name" value="BC-like_N"/>
</dbReference>
<dbReference type="CDD" id="cd06850">
    <property type="entry name" value="biotinyl_domain"/>
    <property type="match status" value="1"/>
</dbReference>
<keyword evidence="5" id="KW-0809">Transit peptide</keyword>
<keyword evidence="2 11" id="KW-0436">Ligase</keyword>
<keyword evidence="3 7" id="KW-0547">Nucleotide-binding</keyword>
<dbReference type="GO" id="GO:0004485">
    <property type="term" value="F:methylcrotonoyl-CoA carboxylase activity"/>
    <property type="evidence" value="ECO:0007669"/>
    <property type="project" value="UniProtKB-EC"/>
</dbReference>
<dbReference type="Pfam" id="PF00364">
    <property type="entry name" value="Biotin_lipoyl"/>
    <property type="match status" value="1"/>
</dbReference>
<keyword evidence="4 7" id="KW-0067">ATP-binding</keyword>
<dbReference type="Gene3D" id="2.40.50.100">
    <property type="match status" value="1"/>
</dbReference>
<dbReference type="eggNOG" id="COG4770">
    <property type="taxonomic scope" value="Bacteria"/>
</dbReference>
<accession>A0A0D0PIR3</accession>
<evidence type="ECO:0000259" key="8">
    <source>
        <dbReference type="PROSITE" id="PS50968"/>
    </source>
</evidence>
<dbReference type="PANTHER" id="PTHR18866:SF33">
    <property type="entry name" value="METHYLCROTONOYL-COA CARBOXYLASE SUBUNIT ALPHA, MITOCHONDRIAL-RELATED"/>
    <property type="match status" value="1"/>
</dbReference>
<dbReference type="RefSeq" id="WP_018301902.1">
    <property type="nucleotide sequence ID" value="NZ_KB902280.1"/>
</dbReference>
<feature type="domain" description="Lipoyl-binding" evidence="8">
    <location>
        <begin position="573"/>
        <end position="658"/>
    </location>
</feature>
<evidence type="ECO:0000259" key="9">
    <source>
        <dbReference type="PROSITE" id="PS50975"/>
    </source>
</evidence>
<dbReference type="PROSITE" id="PS00867">
    <property type="entry name" value="CPSASE_2"/>
    <property type="match status" value="1"/>
</dbReference>
<protein>
    <submittedName>
        <fullName evidence="11">Acetyl/propionyl-CoA carboxylase, alpha subunit</fullName>
        <ecNumber evidence="11">6.4.1.4</ecNumber>
    </submittedName>
</protein>
<gene>
    <name evidence="11" type="ORF">Wenmar_00012</name>
</gene>
<evidence type="ECO:0000256" key="2">
    <source>
        <dbReference type="ARBA" id="ARBA00022598"/>
    </source>
</evidence>
<dbReference type="InterPro" id="IPR016185">
    <property type="entry name" value="PreATP-grasp_dom_sf"/>
</dbReference>
<dbReference type="Pfam" id="PF02785">
    <property type="entry name" value="Biotin_carb_C"/>
    <property type="match status" value="1"/>
</dbReference>
<dbReference type="SUPFAM" id="SSF51230">
    <property type="entry name" value="Single hybrid motif"/>
    <property type="match status" value="1"/>
</dbReference>
<evidence type="ECO:0000313" key="12">
    <source>
        <dbReference type="Proteomes" id="UP000035100"/>
    </source>
</evidence>
<dbReference type="InterPro" id="IPR005482">
    <property type="entry name" value="Biotin_COase_C"/>
</dbReference>
<feature type="domain" description="Biotin carboxylation" evidence="10">
    <location>
        <begin position="1"/>
        <end position="456"/>
    </location>
</feature>
<dbReference type="Gene3D" id="3.30.470.20">
    <property type="entry name" value="ATP-grasp fold, B domain"/>
    <property type="match status" value="1"/>
</dbReference>
<dbReference type="GO" id="GO:0005524">
    <property type="term" value="F:ATP binding"/>
    <property type="evidence" value="ECO:0007669"/>
    <property type="project" value="UniProtKB-UniRule"/>
</dbReference>
<dbReference type="Pfam" id="PF21139">
    <property type="entry name" value="BT_MCC_alpha"/>
    <property type="match status" value="1"/>
</dbReference>
<dbReference type="PROSITE" id="PS50979">
    <property type="entry name" value="BC"/>
    <property type="match status" value="1"/>
</dbReference>
<evidence type="ECO:0000256" key="1">
    <source>
        <dbReference type="ARBA" id="ARBA00001953"/>
    </source>
</evidence>
<dbReference type="PROSITE" id="PS50896">
    <property type="entry name" value="LISH"/>
    <property type="match status" value="1"/>
</dbReference>
<dbReference type="GO" id="GO:0046872">
    <property type="term" value="F:metal ion binding"/>
    <property type="evidence" value="ECO:0007669"/>
    <property type="project" value="InterPro"/>
</dbReference>
<evidence type="ECO:0000259" key="10">
    <source>
        <dbReference type="PROSITE" id="PS50979"/>
    </source>
</evidence>
<dbReference type="SMART" id="SM00878">
    <property type="entry name" value="Biotin_carb_C"/>
    <property type="match status" value="1"/>
</dbReference>
<organism evidence="11 12">
    <name type="scientific">Wenxinia marina DSM 24838</name>
    <dbReference type="NCBI Taxonomy" id="1123501"/>
    <lineage>
        <taxon>Bacteria</taxon>
        <taxon>Pseudomonadati</taxon>
        <taxon>Pseudomonadota</taxon>
        <taxon>Alphaproteobacteria</taxon>
        <taxon>Rhodobacterales</taxon>
        <taxon>Roseobacteraceae</taxon>
        <taxon>Wenxinia</taxon>
    </lineage>
</organism>
<dbReference type="EMBL" id="AONG01000002">
    <property type="protein sequence ID" value="KIQ71246.1"/>
    <property type="molecule type" value="Genomic_DNA"/>
</dbReference>
<dbReference type="PANTHER" id="PTHR18866">
    <property type="entry name" value="CARBOXYLASE:PYRUVATE/ACETYL-COA/PROPIONYL-COA CARBOXYLASE"/>
    <property type="match status" value="1"/>
</dbReference>
<dbReference type="FunFam" id="3.40.50.20:FF:000010">
    <property type="entry name" value="Propionyl-CoA carboxylase subunit alpha"/>
    <property type="match status" value="1"/>
</dbReference>
<proteinExistence type="predicted"/>
<dbReference type="STRING" id="1123501.Wenmar_00012"/>
<evidence type="ECO:0000256" key="3">
    <source>
        <dbReference type="ARBA" id="ARBA00022741"/>
    </source>
</evidence>